<comment type="caution">
    <text evidence="1">The sequence shown here is derived from an EMBL/GenBank/DDBJ whole genome shotgun (WGS) entry which is preliminary data.</text>
</comment>
<dbReference type="OrthoDB" id="5396211at2"/>
<evidence type="ECO:0000313" key="2">
    <source>
        <dbReference type="Proteomes" id="UP000094501"/>
    </source>
</evidence>
<dbReference type="STRING" id="1774968.AUC68_03535"/>
<accession>A0A1E3W2Z6</accession>
<dbReference type="PANTHER" id="PTHR37310:SF1">
    <property type="entry name" value="CYTOPLASMIC PROTEIN"/>
    <property type="match status" value="1"/>
</dbReference>
<proteinExistence type="predicted"/>
<organism evidence="1 2">
    <name type="scientific">Methyloceanibacter methanicus</name>
    <dbReference type="NCBI Taxonomy" id="1774968"/>
    <lineage>
        <taxon>Bacteria</taxon>
        <taxon>Pseudomonadati</taxon>
        <taxon>Pseudomonadota</taxon>
        <taxon>Alphaproteobacteria</taxon>
        <taxon>Hyphomicrobiales</taxon>
        <taxon>Hyphomicrobiaceae</taxon>
        <taxon>Methyloceanibacter</taxon>
    </lineage>
</organism>
<dbReference type="PANTHER" id="PTHR37310">
    <property type="entry name" value="CYTOPLASMIC PROTEIN-RELATED"/>
    <property type="match status" value="1"/>
</dbReference>
<dbReference type="NCBIfam" id="TIGR04401">
    <property type="entry name" value="TAT_Cys_rich"/>
    <property type="match status" value="1"/>
</dbReference>
<dbReference type="AlphaFoldDB" id="A0A1E3W2Z6"/>
<gene>
    <name evidence="1" type="ORF">AUC68_03535</name>
</gene>
<name>A0A1E3W2Z6_9HYPH</name>
<sequence length="126" mass="12981">MAGAGQARAEHAHHGAKHDDLTRLALECVGHGEACVAHCITVIGSGDTSLIDCLASVNAMLPMCATLARYAATDAKRLTALAKVCIDVCDDCAKECEKHADEHEACKACGDACVACIKACKEAIGA</sequence>
<dbReference type="Proteomes" id="UP000094501">
    <property type="component" value="Unassembled WGS sequence"/>
</dbReference>
<dbReference type="InterPro" id="IPR030913">
    <property type="entry name" value="Csp1_Cys_rich"/>
</dbReference>
<dbReference type="Pfam" id="PF03860">
    <property type="entry name" value="Csp"/>
    <property type="match status" value="1"/>
</dbReference>
<protein>
    <recommendedName>
        <fullName evidence="3">Ferredoxin</fullName>
    </recommendedName>
</protein>
<keyword evidence="2" id="KW-1185">Reference proteome</keyword>
<evidence type="ECO:0000313" key="1">
    <source>
        <dbReference type="EMBL" id="ODS00188.1"/>
    </source>
</evidence>
<reference evidence="1 2" key="1">
    <citation type="journal article" date="2016" name="Environ. Microbiol.">
        <title>New Methyloceanibacter diversity from North Sea sediments includes methanotroph containing solely the soluble methane monooxygenase.</title>
        <authorList>
            <person name="Vekeman B."/>
            <person name="Kerckhof F.M."/>
            <person name="Cremers G."/>
            <person name="de Vos P."/>
            <person name="Vandamme P."/>
            <person name="Boon N."/>
            <person name="Op den Camp H.J."/>
            <person name="Heylen K."/>
        </authorList>
    </citation>
    <scope>NUCLEOTIDE SEQUENCE [LARGE SCALE GENOMIC DNA]</scope>
    <source>
        <strain evidence="1 2">R-67174</strain>
    </source>
</reference>
<evidence type="ECO:0008006" key="3">
    <source>
        <dbReference type="Google" id="ProtNLM"/>
    </source>
</evidence>
<dbReference type="InterPro" id="IPR005560">
    <property type="entry name" value="Csp_YhjQ"/>
</dbReference>
<dbReference type="Gene3D" id="1.20.1270.360">
    <property type="match status" value="1"/>
</dbReference>
<dbReference type="EMBL" id="LPWG01000010">
    <property type="protein sequence ID" value="ODS00188.1"/>
    <property type="molecule type" value="Genomic_DNA"/>
</dbReference>